<dbReference type="AlphaFoldDB" id="A0A2N8L125"/>
<sequence>MNAGSTSKTRKQGWLRWWRHRWMDSRDAERALPDAALARIEALVRASEARHQGQICVCVEAGLPTSYLWKGLQARDRAITLFGKLRVWDTEANNGVLIYLLLADRAIEVVADRGLKPCVSPQQWQALVASLGEALKAGQFEPGLAAAVNGVSELLCEHFPLREGETARNELPDAVLRL</sequence>
<comment type="caution">
    <text evidence="2">The sequence shown here is derived from an EMBL/GenBank/DDBJ whole genome shotgun (WGS) entry which is preliminary data.</text>
</comment>
<gene>
    <name evidence="2" type="ORF">C1O66_18850</name>
</gene>
<dbReference type="Gene3D" id="3.10.310.50">
    <property type="match status" value="1"/>
</dbReference>
<feature type="domain" description="TPM" evidence="1">
    <location>
        <begin position="27"/>
        <end position="152"/>
    </location>
</feature>
<dbReference type="RefSeq" id="WP_102769303.1">
    <property type="nucleotide sequence ID" value="NZ_CP124551.1"/>
</dbReference>
<evidence type="ECO:0000259" key="1">
    <source>
        <dbReference type="Pfam" id="PF04536"/>
    </source>
</evidence>
<dbReference type="InterPro" id="IPR007621">
    <property type="entry name" value="TPM_dom"/>
</dbReference>
<protein>
    <recommendedName>
        <fullName evidence="1">TPM domain-containing protein</fullName>
    </recommendedName>
</protein>
<evidence type="ECO:0000313" key="3">
    <source>
        <dbReference type="Proteomes" id="UP000235916"/>
    </source>
</evidence>
<accession>A0A2N8L125</accession>
<name>A0A2N8L125_9BURK</name>
<proteinExistence type="predicted"/>
<dbReference type="OrthoDB" id="5683663at2"/>
<organism evidence="2 3">
    <name type="scientific">Kinneretia aquatilis</name>
    <dbReference type="NCBI Taxonomy" id="2070761"/>
    <lineage>
        <taxon>Bacteria</taxon>
        <taxon>Pseudomonadati</taxon>
        <taxon>Pseudomonadota</taxon>
        <taxon>Betaproteobacteria</taxon>
        <taxon>Burkholderiales</taxon>
        <taxon>Sphaerotilaceae</taxon>
        <taxon>Roseateles</taxon>
    </lineage>
</organism>
<reference evidence="2 3" key="1">
    <citation type="submission" date="2018-01" db="EMBL/GenBank/DDBJ databases">
        <title>Draft genome sequence of Paucibacter aquatile CR182 isolated from freshwater of the Nakdong River.</title>
        <authorList>
            <person name="Choi A."/>
            <person name="Chung E.J."/>
        </authorList>
    </citation>
    <scope>NUCLEOTIDE SEQUENCE [LARGE SCALE GENOMIC DNA]</scope>
    <source>
        <strain evidence="2 3">CR182</strain>
    </source>
</reference>
<keyword evidence="3" id="KW-1185">Reference proteome</keyword>
<dbReference type="PANTHER" id="PTHR30373:SF8">
    <property type="entry name" value="BLL7265 PROTEIN"/>
    <property type="match status" value="1"/>
</dbReference>
<dbReference type="EMBL" id="POSP01000003">
    <property type="protein sequence ID" value="PND39386.1"/>
    <property type="molecule type" value="Genomic_DNA"/>
</dbReference>
<dbReference type="Proteomes" id="UP000235916">
    <property type="component" value="Unassembled WGS sequence"/>
</dbReference>
<dbReference type="PANTHER" id="PTHR30373">
    <property type="entry name" value="UPF0603 PROTEIN YGCG"/>
    <property type="match status" value="1"/>
</dbReference>
<dbReference type="Pfam" id="PF04536">
    <property type="entry name" value="TPM_phosphatase"/>
    <property type="match status" value="1"/>
</dbReference>
<evidence type="ECO:0000313" key="2">
    <source>
        <dbReference type="EMBL" id="PND39386.1"/>
    </source>
</evidence>